<feature type="transmembrane region" description="Helical" evidence="2">
    <location>
        <begin position="42"/>
        <end position="71"/>
    </location>
</feature>
<name>A0A0F9GWT4_9ZZZZ</name>
<evidence type="ECO:0000256" key="1">
    <source>
        <dbReference type="SAM" id="MobiDB-lite"/>
    </source>
</evidence>
<accession>A0A0F9GWT4</accession>
<keyword evidence="2" id="KW-1133">Transmembrane helix</keyword>
<keyword evidence="2" id="KW-0472">Membrane</keyword>
<keyword evidence="2" id="KW-0812">Transmembrane</keyword>
<feature type="transmembrane region" description="Helical" evidence="2">
    <location>
        <begin position="78"/>
        <end position="99"/>
    </location>
</feature>
<reference evidence="3" key="1">
    <citation type="journal article" date="2015" name="Nature">
        <title>Complex archaea that bridge the gap between prokaryotes and eukaryotes.</title>
        <authorList>
            <person name="Spang A."/>
            <person name="Saw J.H."/>
            <person name="Jorgensen S.L."/>
            <person name="Zaremba-Niedzwiedzka K."/>
            <person name="Martijn J."/>
            <person name="Lind A.E."/>
            <person name="van Eijk R."/>
            <person name="Schleper C."/>
            <person name="Guy L."/>
            <person name="Ettema T.J."/>
        </authorList>
    </citation>
    <scope>NUCLEOTIDE SEQUENCE</scope>
</reference>
<gene>
    <name evidence="3" type="ORF">LCGC14_2133130</name>
</gene>
<protein>
    <submittedName>
        <fullName evidence="3">Uncharacterized protein</fullName>
    </submittedName>
</protein>
<organism evidence="3">
    <name type="scientific">marine sediment metagenome</name>
    <dbReference type="NCBI Taxonomy" id="412755"/>
    <lineage>
        <taxon>unclassified sequences</taxon>
        <taxon>metagenomes</taxon>
        <taxon>ecological metagenomes</taxon>
    </lineage>
</organism>
<evidence type="ECO:0000256" key="2">
    <source>
        <dbReference type="SAM" id="Phobius"/>
    </source>
</evidence>
<evidence type="ECO:0000313" key="3">
    <source>
        <dbReference type="EMBL" id="KKL67622.1"/>
    </source>
</evidence>
<dbReference type="AlphaFoldDB" id="A0A0F9GWT4"/>
<dbReference type="EMBL" id="LAZR01026801">
    <property type="protein sequence ID" value="KKL67622.1"/>
    <property type="molecule type" value="Genomic_DNA"/>
</dbReference>
<proteinExistence type="predicted"/>
<feature type="region of interest" description="Disordered" evidence="1">
    <location>
        <begin position="106"/>
        <end position="126"/>
    </location>
</feature>
<sequence length="126" mass="14069">MAKWQHALLIVTRIAGAILIARSLPYAHGAWGETYPGDGQQAFGFIVVFSLIGIGVGIFYFLSASVLHFLLRRKRFRWALLCDLILITILALLLGYAGVTAKYEDAPHDKPMQRTPADNRKLSRMP</sequence>
<comment type="caution">
    <text evidence="3">The sequence shown here is derived from an EMBL/GenBank/DDBJ whole genome shotgun (WGS) entry which is preliminary data.</text>
</comment>